<evidence type="ECO:0000259" key="20">
    <source>
        <dbReference type="PROSITE" id="PS50259"/>
    </source>
</evidence>
<dbReference type="PANTHER" id="PTHR24061:SF517">
    <property type="entry name" value="TASTE RECEPTOR TYPE 1 MEMBER 2"/>
    <property type="match status" value="1"/>
</dbReference>
<keyword evidence="3" id="KW-0919">Taste</keyword>
<evidence type="ECO:0000256" key="18">
    <source>
        <dbReference type="SAM" id="Phobius"/>
    </source>
</evidence>
<evidence type="ECO:0000256" key="13">
    <source>
        <dbReference type="ARBA" id="ARBA00037659"/>
    </source>
</evidence>
<evidence type="ECO:0000256" key="12">
    <source>
        <dbReference type="ARBA" id="ARBA00023224"/>
    </source>
</evidence>
<evidence type="ECO:0000256" key="5">
    <source>
        <dbReference type="ARBA" id="ARBA00022692"/>
    </source>
</evidence>
<keyword evidence="12" id="KW-0807">Transducer</keyword>
<evidence type="ECO:0000256" key="6">
    <source>
        <dbReference type="ARBA" id="ARBA00022729"/>
    </source>
</evidence>
<dbReference type="PROSITE" id="PS50259">
    <property type="entry name" value="G_PROTEIN_RECEP_F3_4"/>
    <property type="match status" value="1"/>
</dbReference>
<dbReference type="GO" id="GO:0005886">
    <property type="term" value="C:plasma membrane"/>
    <property type="evidence" value="ECO:0007669"/>
    <property type="project" value="UniProtKB-SubCell"/>
</dbReference>
<dbReference type="InterPro" id="IPR001828">
    <property type="entry name" value="ANF_lig-bd_rcpt"/>
</dbReference>
<dbReference type="GO" id="GO:0004930">
    <property type="term" value="F:G protein-coupled receptor activity"/>
    <property type="evidence" value="ECO:0007669"/>
    <property type="project" value="UniProtKB-KW"/>
</dbReference>
<dbReference type="FunFam" id="2.10.50.30:FF:000004">
    <property type="entry name" value="Taste receptor type 1 member 3-like protein"/>
    <property type="match status" value="1"/>
</dbReference>
<dbReference type="InterPro" id="IPR028082">
    <property type="entry name" value="Peripla_BP_I"/>
</dbReference>
<feature type="transmembrane region" description="Helical" evidence="18">
    <location>
        <begin position="638"/>
        <end position="663"/>
    </location>
</feature>
<dbReference type="SUPFAM" id="SSF53822">
    <property type="entry name" value="Periplasmic binding protein-like I"/>
    <property type="match status" value="1"/>
</dbReference>
<evidence type="ECO:0000256" key="15">
    <source>
        <dbReference type="ARBA" id="ARBA00038699"/>
    </source>
</evidence>
<dbReference type="PRINTS" id="PR00248">
    <property type="entry name" value="GPCRMGR"/>
</dbReference>
<dbReference type="FunFam" id="3.40.50.2300:FF:000016">
    <property type="entry name" value="Taste 1 receptor member 2"/>
    <property type="match status" value="1"/>
</dbReference>
<evidence type="ECO:0000256" key="7">
    <source>
        <dbReference type="ARBA" id="ARBA00022989"/>
    </source>
</evidence>
<feature type="domain" description="G-protein coupled receptors family 3 profile" evidence="20">
    <location>
        <begin position="569"/>
        <end position="694"/>
    </location>
</feature>
<evidence type="ECO:0000313" key="21">
    <source>
        <dbReference type="EMBL" id="EDL80930.1"/>
    </source>
</evidence>
<keyword evidence="6 19" id="KW-0732">Signal</keyword>
<evidence type="ECO:0000256" key="8">
    <source>
        <dbReference type="ARBA" id="ARBA00023040"/>
    </source>
</evidence>
<evidence type="ECO:0000256" key="10">
    <source>
        <dbReference type="ARBA" id="ARBA00023170"/>
    </source>
</evidence>
<dbReference type="InterPro" id="IPR000068">
    <property type="entry name" value="GPCR_3_Ca_sens_rcpt-rel"/>
</dbReference>
<keyword evidence="5 18" id="KW-0812">Transmembrane</keyword>
<evidence type="ECO:0000256" key="19">
    <source>
        <dbReference type="SAM" id="SignalP"/>
    </source>
</evidence>
<keyword evidence="10" id="KW-0675">Receptor</keyword>
<dbReference type="EMBL" id="CH473968">
    <property type="protein sequence ID" value="EDL80930.1"/>
    <property type="molecule type" value="Genomic_DNA"/>
</dbReference>
<dbReference type="SUPFAM" id="SSF57586">
    <property type="entry name" value="TNF receptor-like"/>
    <property type="match status" value="1"/>
</dbReference>
<evidence type="ECO:0000256" key="9">
    <source>
        <dbReference type="ARBA" id="ARBA00023136"/>
    </source>
</evidence>
<proteinExistence type="inferred from homology"/>
<evidence type="ECO:0000256" key="4">
    <source>
        <dbReference type="ARBA" id="ARBA00022606"/>
    </source>
</evidence>
<feature type="chain" id="PRO_5039886242" description="Taste receptor type 1 member 2" evidence="19">
    <location>
        <begin position="25"/>
        <end position="715"/>
    </location>
</feature>
<dbReference type="Pfam" id="PF07562">
    <property type="entry name" value="NCD3G"/>
    <property type="match status" value="1"/>
</dbReference>
<dbReference type="Gene3D" id="3.40.50.2300">
    <property type="match status" value="2"/>
</dbReference>
<keyword evidence="4" id="KW-0716">Sensory transduction</keyword>
<dbReference type="PROSITE" id="PS00980">
    <property type="entry name" value="G_PROTEIN_RECEP_F3_2"/>
    <property type="match status" value="1"/>
</dbReference>
<keyword evidence="9 18" id="KW-0472">Membrane</keyword>
<comment type="subcellular location">
    <subcellularLocation>
        <location evidence="1">Cell membrane</location>
        <topology evidence="1">Multi-pass membrane protein</topology>
    </subcellularLocation>
</comment>
<dbReference type="Gene3D" id="2.10.50.30">
    <property type="entry name" value="GPCR, family 3, nine cysteines domain"/>
    <property type="match status" value="1"/>
</dbReference>
<dbReference type="PANTHER" id="PTHR24061">
    <property type="entry name" value="CALCIUM-SENSING RECEPTOR-RELATED"/>
    <property type="match status" value="1"/>
</dbReference>
<dbReference type="InterPro" id="IPR017978">
    <property type="entry name" value="GPCR_3_C"/>
</dbReference>
<dbReference type="InterPro" id="IPR017979">
    <property type="entry name" value="GPCR_3_CS"/>
</dbReference>
<evidence type="ECO:0000256" key="1">
    <source>
        <dbReference type="ARBA" id="ARBA00004651"/>
    </source>
</evidence>
<gene>
    <name evidence="21" type="ORF">rCG_30563</name>
</gene>
<feature type="signal peptide" evidence="19">
    <location>
        <begin position="1"/>
        <end position="24"/>
    </location>
</feature>
<feature type="transmembrane region" description="Helical" evidence="18">
    <location>
        <begin position="604"/>
        <end position="626"/>
    </location>
</feature>
<comment type="subunit">
    <text evidence="15">Forms heterodimers with TAS1R3.</text>
</comment>
<dbReference type="InterPro" id="IPR000337">
    <property type="entry name" value="GPCR_3"/>
</dbReference>
<dbReference type="InterPro" id="IPR011500">
    <property type="entry name" value="GPCR_3_9-Cys_dom"/>
</dbReference>
<sequence length="715" mass="81399">MGPQARTLCLLSLLLHVLPKPGKLVENSDFHLAGDYLLGGLFTLHANVKSISHLSYLQVPKCNEFTMKVLGYNLMQAMRFAVEEINNCSSLLPGVLLGYEMVDVCYLSNNIHPGLYFLAQDDDLLPILKDYSQYMPHVVAVIGPDNSESAITVSNILSHFLIPQITYSAISDKLRDKRHFPSMLRTVPSATHHIEAMVQLMVHFQWNWIVVLVSDDDYGRENSHLLSQRLTKTSDICIAFQEVLPIPESSQVMRSEEQRQLDNILDKLRRTSARVVVVFSPELSLYSFFHEVLRWNFTGFVWIASESWAIDPVLHNLTELRHTGTFLGVTIQRVSIPGFSQFRVRRDKPGYPVPNTTNLRTTCNQDCDACLNTTKSFNNILILSGERVVYSVYSAVYAVAHALHRLLGCNRVRCTKQKVYPWQLLREIWHVNFTLLGNRLFFDQQGDMPMLLDIIQWQWDLSQNPFQSIASYSPTSKRLTYINNVSWYTPNNTVPVSMCSKSCQPGQMKKSVGLHPCCFECLDCMPGTYLNRSADEFNCLSCPGSMWSYKNDITCFQRRPTFLEWHEVPTIVVAILAALGFFSTLAILFIFWRHFQTPMVRSAGGPMCFLMLVPLLLAFGMVPVYVGPPTVFSCFCRQAFFTVCFSICLSCITVRSFQIVCVFKMARRLPSAYSFWMRYHGPYVFVAFITAIKVAPGGGQHAGHHHQPHWPDRPG</sequence>
<evidence type="ECO:0000313" key="22">
    <source>
        <dbReference type="Proteomes" id="UP000234681"/>
    </source>
</evidence>
<comment type="function">
    <text evidence="13">Putative taste receptor. TAS1R2/TAS1R3 recognizes diverse natural and synthetic sweeteners.</text>
</comment>
<dbReference type="Pfam" id="PF00003">
    <property type="entry name" value="7tm_3"/>
    <property type="match status" value="1"/>
</dbReference>
<evidence type="ECO:0000256" key="2">
    <source>
        <dbReference type="ARBA" id="ARBA00022475"/>
    </source>
</evidence>
<evidence type="ECO:0000256" key="16">
    <source>
        <dbReference type="ARBA" id="ARBA00040704"/>
    </source>
</evidence>
<accession>A6ITM9</accession>
<keyword evidence="7 18" id="KW-1133">Transmembrane helix</keyword>
<evidence type="ECO:0000256" key="11">
    <source>
        <dbReference type="ARBA" id="ARBA00023180"/>
    </source>
</evidence>
<dbReference type="GO" id="GO:0050912">
    <property type="term" value="P:detection of chemical stimulus involved in sensory perception of taste"/>
    <property type="evidence" value="ECO:0007669"/>
    <property type="project" value="UniProtKB-ARBA"/>
</dbReference>
<comment type="similarity">
    <text evidence="14">Belongs to the G-protein coupled receptor 3 family. TAS1R subfamily.</text>
</comment>
<dbReference type="Proteomes" id="UP000234681">
    <property type="component" value="Chromosome 5"/>
</dbReference>
<keyword evidence="11" id="KW-0325">Glycoprotein</keyword>
<reference evidence="22" key="1">
    <citation type="submission" date="2005-09" db="EMBL/GenBank/DDBJ databases">
        <authorList>
            <person name="Mural R.J."/>
            <person name="Li P.W."/>
            <person name="Adams M.D."/>
            <person name="Amanatides P.G."/>
            <person name="Baden-Tillson H."/>
            <person name="Barnstead M."/>
            <person name="Chin S.H."/>
            <person name="Dew I."/>
            <person name="Evans C.A."/>
            <person name="Ferriera S."/>
            <person name="Flanigan M."/>
            <person name="Fosler C."/>
            <person name="Glodek A."/>
            <person name="Gu Z."/>
            <person name="Holt R.A."/>
            <person name="Jennings D."/>
            <person name="Kraft C.L."/>
            <person name="Lu F."/>
            <person name="Nguyen T."/>
            <person name="Nusskern D.R."/>
            <person name="Pfannkoch C.M."/>
            <person name="Sitter C."/>
            <person name="Sutton G.G."/>
            <person name="Venter J.C."/>
            <person name="Wang Z."/>
            <person name="Woodage T."/>
            <person name="Zheng X.H."/>
            <person name="Zhong F."/>
        </authorList>
    </citation>
    <scope>NUCLEOTIDE SEQUENCE [LARGE SCALE GENOMIC DNA]</scope>
    <source>
        <strain>BN</strain>
        <strain evidence="22">Sprague-Dawley</strain>
    </source>
</reference>
<dbReference type="InterPro" id="IPR038550">
    <property type="entry name" value="GPCR_3_9-Cys_sf"/>
</dbReference>
<evidence type="ECO:0000256" key="14">
    <source>
        <dbReference type="ARBA" id="ARBA00038492"/>
    </source>
</evidence>
<protein>
    <recommendedName>
        <fullName evidence="16">Taste receptor type 1 member 2</fullName>
    </recommendedName>
    <alternativeName>
        <fullName evidence="17">Sweet taste receptor T1R2</fullName>
    </alternativeName>
</protein>
<feature type="transmembrane region" description="Helical" evidence="18">
    <location>
        <begin position="571"/>
        <end position="592"/>
    </location>
</feature>
<organism evidence="21 22">
    <name type="scientific">Rattus norvegicus</name>
    <name type="common">Rat</name>
    <dbReference type="NCBI Taxonomy" id="10116"/>
    <lineage>
        <taxon>Eukaryota</taxon>
        <taxon>Metazoa</taxon>
        <taxon>Chordata</taxon>
        <taxon>Craniata</taxon>
        <taxon>Vertebrata</taxon>
        <taxon>Euteleostomi</taxon>
        <taxon>Mammalia</taxon>
        <taxon>Eutheria</taxon>
        <taxon>Euarchontoglires</taxon>
        <taxon>Glires</taxon>
        <taxon>Rodentia</taxon>
        <taxon>Myomorpha</taxon>
        <taxon>Muroidea</taxon>
        <taxon>Muridae</taxon>
        <taxon>Murinae</taxon>
        <taxon>Rattus</taxon>
    </lineage>
</organism>
<name>A6ITM9_RAT</name>
<dbReference type="AlphaFoldDB" id="A6ITM9"/>
<keyword evidence="2" id="KW-1003">Cell membrane</keyword>
<keyword evidence="8" id="KW-0297">G-protein coupled receptor</keyword>
<dbReference type="Pfam" id="PF01094">
    <property type="entry name" value="ANF_receptor"/>
    <property type="match status" value="1"/>
</dbReference>
<evidence type="ECO:0000256" key="3">
    <source>
        <dbReference type="ARBA" id="ARBA00022480"/>
    </source>
</evidence>
<evidence type="ECO:0000256" key="17">
    <source>
        <dbReference type="ARBA" id="ARBA00042616"/>
    </source>
</evidence>